<reference evidence="9" key="1">
    <citation type="submission" date="2020-02" db="EMBL/GenBank/DDBJ databases">
        <authorList>
            <person name="Meier V. D."/>
        </authorList>
    </citation>
    <scope>NUCLEOTIDE SEQUENCE</scope>
    <source>
        <strain evidence="9">AVDCRST_MAG37</strain>
    </source>
</reference>
<dbReference type="GO" id="GO:0006265">
    <property type="term" value="P:DNA topological change"/>
    <property type="evidence" value="ECO:0007669"/>
    <property type="project" value="InterPro"/>
</dbReference>
<name>A0A6J4QED2_9ACTN</name>
<dbReference type="SUPFAM" id="SSF56349">
    <property type="entry name" value="DNA breaking-rejoining enzymes"/>
    <property type="match status" value="1"/>
</dbReference>
<dbReference type="GO" id="GO:0003917">
    <property type="term" value="F:DNA topoisomerase type I (single strand cut, ATP-independent) activity"/>
    <property type="evidence" value="ECO:0007669"/>
    <property type="project" value="UniProtKB-EC"/>
</dbReference>
<proteinExistence type="inferred from homology"/>
<dbReference type="EC" id="5.6.2.1" evidence="3"/>
<feature type="domain" description="DNA topoisomerase I catalytic core eukaryotic-type" evidence="7">
    <location>
        <begin position="80"/>
        <end position="285"/>
    </location>
</feature>
<dbReference type="InterPro" id="IPR049331">
    <property type="entry name" value="Top1B_N_bact"/>
</dbReference>
<dbReference type="InterPro" id="IPR011010">
    <property type="entry name" value="DNA_brk_join_enz"/>
</dbReference>
<evidence type="ECO:0000256" key="3">
    <source>
        <dbReference type="ARBA" id="ARBA00012891"/>
    </source>
</evidence>
<dbReference type="InterPro" id="IPR035447">
    <property type="entry name" value="DNA_topo_I_N_sf"/>
</dbReference>
<evidence type="ECO:0000259" key="8">
    <source>
        <dbReference type="Pfam" id="PF21338"/>
    </source>
</evidence>
<dbReference type="InterPro" id="IPR001631">
    <property type="entry name" value="TopoI"/>
</dbReference>
<evidence type="ECO:0000256" key="1">
    <source>
        <dbReference type="ARBA" id="ARBA00000213"/>
    </source>
</evidence>
<evidence type="ECO:0000256" key="2">
    <source>
        <dbReference type="ARBA" id="ARBA00006645"/>
    </source>
</evidence>
<gene>
    <name evidence="9" type="ORF">AVDCRST_MAG37-1136</name>
</gene>
<evidence type="ECO:0000256" key="5">
    <source>
        <dbReference type="ARBA" id="ARBA00023125"/>
    </source>
</evidence>
<evidence type="ECO:0000259" key="7">
    <source>
        <dbReference type="Pfam" id="PF01028"/>
    </source>
</evidence>
<dbReference type="AlphaFoldDB" id="A0A6J4QED2"/>
<evidence type="ECO:0000313" key="9">
    <source>
        <dbReference type="EMBL" id="CAA9438390.1"/>
    </source>
</evidence>
<keyword evidence="6" id="KW-0413">Isomerase</keyword>
<dbReference type="Gene3D" id="3.30.66.10">
    <property type="entry name" value="DNA topoisomerase I domain"/>
    <property type="match status" value="1"/>
</dbReference>
<evidence type="ECO:0000256" key="6">
    <source>
        <dbReference type="ARBA" id="ARBA00023235"/>
    </source>
</evidence>
<dbReference type="Gene3D" id="3.90.15.10">
    <property type="entry name" value="Topoisomerase I, Chain A, domain 3"/>
    <property type="match status" value="1"/>
</dbReference>
<comment type="similarity">
    <text evidence="2">Belongs to the type IB topoisomerase family.</text>
</comment>
<organism evidence="9">
    <name type="scientific">uncultured Rubrobacteraceae bacterium</name>
    <dbReference type="NCBI Taxonomy" id="349277"/>
    <lineage>
        <taxon>Bacteria</taxon>
        <taxon>Bacillati</taxon>
        <taxon>Actinomycetota</taxon>
        <taxon>Rubrobacteria</taxon>
        <taxon>Rubrobacterales</taxon>
        <taxon>Rubrobacteraceae</taxon>
        <taxon>environmental samples</taxon>
    </lineage>
</organism>
<comment type="catalytic activity">
    <reaction evidence="1">
        <text>ATP-independent breakage of single-stranded DNA, followed by passage and rejoining.</text>
        <dbReference type="EC" id="5.6.2.1"/>
    </reaction>
</comment>
<keyword evidence="4" id="KW-0799">Topoisomerase</keyword>
<sequence length="343" mass="39833">MGEHVLFRTGIRRLGSKEKGFSYRYPEGETVREERVLTRIDNLKVPPAWKDARIARAPSAKVQAVGYDSAGRLQYLYSQRYRERKEREKFDRILRFADTLPQMRKTTSEHMRRKRLDREKVLATMTRLINAAYFRVGDERYARKNKTYGIATLRRKHLTIDGDDMIFEYRGKWGQMQRKCVADARLRKIVEECAALPGYEIFKYYDESGQIKDVKARDLNIYIKEVMGEEFSPKDFRTWAGTLIAALKLAELGASEDEKMVKRNVLQAIDAVAERLGNTRDIARSSYVSPRVIDHYLEGSVVASQAERLEEIIVAEHGGLTDEEQALMDLLKRKLRRELEKAA</sequence>
<feature type="domain" description="DNA topoisomerase IB N-terminal" evidence="8">
    <location>
        <begin position="20"/>
        <end position="68"/>
    </location>
</feature>
<dbReference type="SUPFAM" id="SSF55869">
    <property type="entry name" value="DNA topoisomerase I domain"/>
    <property type="match status" value="1"/>
</dbReference>
<dbReference type="GO" id="GO:0003677">
    <property type="term" value="F:DNA binding"/>
    <property type="evidence" value="ECO:0007669"/>
    <property type="project" value="UniProtKB-KW"/>
</dbReference>
<keyword evidence="5" id="KW-0238">DNA-binding</keyword>
<dbReference type="Pfam" id="PF01028">
    <property type="entry name" value="Topoisom_I"/>
    <property type="match status" value="1"/>
</dbReference>
<dbReference type="PROSITE" id="PS52038">
    <property type="entry name" value="TOPO_IB_2"/>
    <property type="match status" value="1"/>
</dbReference>
<dbReference type="Gene3D" id="1.10.132.120">
    <property type="match status" value="1"/>
</dbReference>
<protein>
    <recommendedName>
        <fullName evidence="3">DNA topoisomerase</fullName>
        <ecNumber evidence="3">5.6.2.1</ecNumber>
    </recommendedName>
</protein>
<dbReference type="EMBL" id="CADCVD010000045">
    <property type="protein sequence ID" value="CAA9438390.1"/>
    <property type="molecule type" value="Genomic_DNA"/>
</dbReference>
<dbReference type="Pfam" id="PF21338">
    <property type="entry name" value="Top1B_N_bact"/>
    <property type="match status" value="1"/>
</dbReference>
<dbReference type="InterPro" id="IPR013500">
    <property type="entry name" value="TopoI_cat_euk"/>
</dbReference>
<dbReference type="PRINTS" id="PR00416">
    <property type="entry name" value="EUTPISMRASEI"/>
</dbReference>
<evidence type="ECO:0000256" key="4">
    <source>
        <dbReference type="ARBA" id="ARBA00023029"/>
    </source>
</evidence>
<dbReference type="InterPro" id="IPR014711">
    <property type="entry name" value="TopoI_cat_a-hlx-sub_euk"/>
</dbReference>
<accession>A0A6J4QED2</accession>